<keyword evidence="12" id="KW-1185">Reference proteome</keyword>
<feature type="transmembrane region" description="Helical" evidence="10">
    <location>
        <begin position="348"/>
        <end position="366"/>
    </location>
</feature>
<dbReference type="PANTHER" id="PTHR11795:SF445">
    <property type="entry name" value="AMINO ACID ABC TRANSPORTER PERMEASE PROTEIN"/>
    <property type="match status" value="1"/>
</dbReference>
<feature type="transmembrane region" description="Helical" evidence="10">
    <location>
        <begin position="265"/>
        <end position="284"/>
    </location>
</feature>
<keyword evidence="2" id="KW-0813">Transport</keyword>
<dbReference type="Pfam" id="PF02653">
    <property type="entry name" value="BPD_transp_2"/>
    <property type="match status" value="2"/>
</dbReference>
<evidence type="ECO:0000256" key="2">
    <source>
        <dbReference type="ARBA" id="ARBA00022448"/>
    </source>
</evidence>
<dbReference type="CDD" id="cd06582">
    <property type="entry name" value="TM_PBP1_LivH_like"/>
    <property type="match status" value="1"/>
</dbReference>
<keyword evidence="4 10" id="KW-0812">Transmembrane</keyword>
<proteinExistence type="inferred from homology"/>
<dbReference type="PANTHER" id="PTHR11795">
    <property type="entry name" value="BRANCHED-CHAIN AMINO ACID TRANSPORT SYSTEM PERMEASE PROTEIN LIVH"/>
    <property type="match status" value="1"/>
</dbReference>
<evidence type="ECO:0000256" key="8">
    <source>
        <dbReference type="ARBA" id="ARBA00037998"/>
    </source>
</evidence>
<keyword evidence="6 10" id="KW-1133">Transmembrane helix</keyword>
<evidence type="ECO:0000256" key="5">
    <source>
        <dbReference type="ARBA" id="ARBA00022970"/>
    </source>
</evidence>
<evidence type="ECO:0000256" key="4">
    <source>
        <dbReference type="ARBA" id="ARBA00022692"/>
    </source>
</evidence>
<evidence type="ECO:0000313" key="11">
    <source>
        <dbReference type="EMBL" id="MBH0775272.1"/>
    </source>
</evidence>
<feature type="region of interest" description="Disordered" evidence="9">
    <location>
        <begin position="643"/>
        <end position="677"/>
    </location>
</feature>
<protein>
    <submittedName>
        <fullName evidence="11">ABC transporter permease</fullName>
    </submittedName>
</protein>
<feature type="transmembrane region" description="Helical" evidence="10">
    <location>
        <begin position="143"/>
        <end position="162"/>
    </location>
</feature>
<evidence type="ECO:0000256" key="10">
    <source>
        <dbReference type="SAM" id="Phobius"/>
    </source>
</evidence>
<dbReference type="InterPro" id="IPR052157">
    <property type="entry name" value="BCAA_transport_permease"/>
</dbReference>
<comment type="caution">
    <text evidence="11">The sequence shown here is derived from an EMBL/GenBank/DDBJ whole genome shotgun (WGS) entry which is preliminary data.</text>
</comment>
<evidence type="ECO:0000256" key="1">
    <source>
        <dbReference type="ARBA" id="ARBA00004651"/>
    </source>
</evidence>
<evidence type="ECO:0000313" key="12">
    <source>
        <dbReference type="Proteomes" id="UP000655751"/>
    </source>
</evidence>
<keyword evidence="5" id="KW-0029">Amino-acid transport</keyword>
<feature type="transmembrane region" description="Helical" evidence="10">
    <location>
        <begin position="56"/>
        <end position="82"/>
    </location>
</feature>
<evidence type="ECO:0000256" key="6">
    <source>
        <dbReference type="ARBA" id="ARBA00022989"/>
    </source>
</evidence>
<dbReference type="CDD" id="cd06581">
    <property type="entry name" value="TM_PBP1_LivM_like"/>
    <property type="match status" value="1"/>
</dbReference>
<comment type="similarity">
    <text evidence="8">Belongs to the binding-protein-dependent transport system permease family. LivHM subfamily.</text>
</comment>
<evidence type="ECO:0000256" key="3">
    <source>
        <dbReference type="ARBA" id="ARBA00022475"/>
    </source>
</evidence>
<dbReference type="InterPro" id="IPR001851">
    <property type="entry name" value="ABC_transp_permease"/>
</dbReference>
<feature type="transmembrane region" description="Helical" evidence="10">
    <location>
        <begin position="399"/>
        <end position="420"/>
    </location>
</feature>
<feature type="transmembrane region" description="Helical" evidence="10">
    <location>
        <begin position="94"/>
        <end position="123"/>
    </location>
</feature>
<feature type="transmembrane region" description="Helical" evidence="10">
    <location>
        <begin position="31"/>
        <end position="50"/>
    </location>
</feature>
<feature type="transmembrane region" description="Helical" evidence="10">
    <location>
        <begin position="552"/>
        <end position="581"/>
    </location>
</feature>
<feature type="transmembrane region" description="Helical" evidence="10">
    <location>
        <begin position="240"/>
        <end position="259"/>
    </location>
</feature>
<evidence type="ECO:0000256" key="9">
    <source>
        <dbReference type="SAM" id="MobiDB-lite"/>
    </source>
</evidence>
<dbReference type="GO" id="GO:0015658">
    <property type="term" value="F:branched-chain amino acid transmembrane transporter activity"/>
    <property type="evidence" value="ECO:0007669"/>
    <property type="project" value="InterPro"/>
</dbReference>
<dbReference type="GO" id="GO:0005886">
    <property type="term" value="C:plasma membrane"/>
    <property type="evidence" value="ECO:0007669"/>
    <property type="project" value="UniProtKB-SubCell"/>
</dbReference>
<accession>A0A931I5K7</accession>
<feature type="transmembrane region" description="Helical" evidence="10">
    <location>
        <begin position="427"/>
        <end position="445"/>
    </location>
</feature>
<name>A0A931I5K7_9NOCA</name>
<gene>
    <name evidence="11" type="ORF">IT779_03105</name>
</gene>
<dbReference type="RefSeq" id="WP_196147552.1">
    <property type="nucleotide sequence ID" value="NZ_JADMLG010000001.1"/>
</dbReference>
<dbReference type="AlphaFoldDB" id="A0A931I5K7"/>
<comment type="subcellular location">
    <subcellularLocation>
        <location evidence="1">Cell membrane</location>
        <topology evidence="1">Multi-pass membrane protein</topology>
    </subcellularLocation>
</comment>
<feature type="transmembrane region" description="Helical" evidence="10">
    <location>
        <begin position="6"/>
        <end position="24"/>
    </location>
</feature>
<dbReference type="Proteomes" id="UP000655751">
    <property type="component" value="Unassembled WGS sequence"/>
</dbReference>
<dbReference type="GO" id="GO:0006865">
    <property type="term" value="P:amino acid transport"/>
    <property type="evidence" value="ECO:0007669"/>
    <property type="project" value="UniProtKB-KW"/>
</dbReference>
<keyword evidence="7 10" id="KW-0472">Membrane</keyword>
<feature type="transmembrane region" description="Helical" evidence="10">
    <location>
        <begin position="324"/>
        <end position="342"/>
    </location>
</feature>
<organism evidence="11 12">
    <name type="scientific">Nocardia bovistercoris</name>
    <dbReference type="NCBI Taxonomy" id="2785916"/>
    <lineage>
        <taxon>Bacteria</taxon>
        <taxon>Bacillati</taxon>
        <taxon>Actinomycetota</taxon>
        <taxon>Actinomycetes</taxon>
        <taxon>Mycobacteriales</taxon>
        <taxon>Nocardiaceae</taxon>
        <taxon>Nocardia</taxon>
    </lineage>
</organism>
<reference evidence="11" key="1">
    <citation type="submission" date="2020-11" db="EMBL/GenBank/DDBJ databases">
        <title>Nocardia NEAU-351.nov., a novel actinomycete isolated from the cow dung.</title>
        <authorList>
            <person name="Zhang X."/>
        </authorList>
    </citation>
    <scope>NUCLEOTIDE SEQUENCE</scope>
    <source>
        <strain evidence="11">NEAU-351</strain>
    </source>
</reference>
<feature type="transmembrane region" description="Helical" evidence="10">
    <location>
        <begin position="471"/>
        <end position="489"/>
    </location>
</feature>
<feature type="transmembrane region" description="Helical" evidence="10">
    <location>
        <begin position="191"/>
        <end position="208"/>
    </location>
</feature>
<feature type="transmembrane region" description="Helical" evidence="10">
    <location>
        <begin position="520"/>
        <end position="540"/>
    </location>
</feature>
<dbReference type="EMBL" id="JADMLG010000001">
    <property type="protein sequence ID" value="MBH0775272.1"/>
    <property type="molecule type" value="Genomic_DNA"/>
</dbReference>
<evidence type="ECO:0000256" key="7">
    <source>
        <dbReference type="ARBA" id="ARBA00023136"/>
    </source>
</evidence>
<dbReference type="InterPro" id="IPR043428">
    <property type="entry name" value="LivM-like"/>
</dbReference>
<sequence>MLSYVLAGLALGAIYAIAASSLVITFVASGIFNLAFAAMAFSVARCYYFLNTEQGWPILPAALASLGVFAPALGVTLYALLFRHLRLRSTLIKLVATIGLSVALPPLINLIFGQLVSVTAPGLAPRPLSVFHVFGTVINGDQLVIYLGLVAVLVVGVGVLRFTDTGLKVRALVDSEAMTALSGISPGRVSVGVWAVSGVLAGLAGILIAPTAGLSAEAMTGLMATAFAPVVAARLRSLPVAVGAALVMGVATGVIQKFIDPASDFAAKVVPCVPFAVMLIFLLYHAVRGQAGDLVAGGGLDRAISTPSKELSNASTGAIWRRPGTIAGAVTLVVVAVLPAIMTDYWTGLVTAGICCGIALLSYTLVVGEGGMVWLSQITFAGMGAVLTAELATNHGISPLLAVVLGAAAVVPVGILIGVLTIRLGDLYVALVTLSFGLLVTTLLFTRDDIYNYGIGVAVERPEFAVDTVPFAYLTLAAFLIFGLLVANLRRSTAGLAVGAVRWSENGARTIGLSVVQTKVTLSAIATFVAAVGGGFLALNSQSTLPDTYNPFLGLVWLAVLVSIGSRSIVAALAAGLLFYLMPGVFASYLPADLAQVPTILFGLGAIAVARNPEGAIAQIGNDIGRGISRLRGRAAPNPIAAVPPDRTAAVPPDRTAAVPQDRTDARPVALDLGGHP</sequence>
<keyword evidence="3" id="KW-1003">Cell membrane</keyword>